<dbReference type="GO" id="GO:0008236">
    <property type="term" value="F:serine-type peptidase activity"/>
    <property type="evidence" value="ECO:0007669"/>
    <property type="project" value="InterPro"/>
</dbReference>
<dbReference type="PANTHER" id="PTHR32060">
    <property type="entry name" value="TAIL-SPECIFIC PROTEASE"/>
    <property type="match status" value="1"/>
</dbReference>
<dbReference type="InterPro" id="IPR036034">
    <property type="entry name" value="PDZ_sf"/>
</dbReference>
<reference evidence="3 4" key="1">
    <citation type="submission" date="2019-11" db="EMBL/GenBank/DDBJ databases">
        <title>Winogradskyella ouciana sp. nov., isolated from the hadal seawater of the Mariana Trench.</title>
        <authorList>
            <person name="Liu R."/>
        </authorList>
    </citation>
    <scope>NUCLEOTIDE SEQUENCE [LARGE SCALE GENOMIC DNA]</scope>
    <source>
        <strain evidence="3 4">ZXX205</strain>
    </source>
</reference>
<dbReference type="Gene3D" id="2.30.42.10">
    <property type="match status" value="1"/>
</dbReference>
<evidence type="ECO:0000256" key="1">
    <source>
        <dbReference type="SAM" id="SignalP"/>
    </source>
</evidence>
<dbReference type="Pfam" id="PF18294">
    <property type="entry name" value="Pept_S41_N"/>
    <property type="match status" value="1"/>
</dbReference>
<dbReference type="InterPro" id="IPR005151">
    <property type="entry name" value="Tail-specific_protease"/>
</dbReference>
<dbReference type="InterPro" id="IPR041613">
    <property type="entry name" value="Pept_S41_N"/>
</dbReference>
<dbReference type="EMBL" id="WJYA01000006">
    <property type="protein sequence ID" value="MTE27499.1"/>
    <property type="molecule type" value="Genomic_DNA"/>
</dbReference>
<evidence type="ECO:0000313" key="4">
    <source>
        <dbReference type="Proteomes" id="UP000447545"/>
    </source>
</evidence>
<dbReference type="GO" id="GO:0007165">
    <property type="term" value="P:signal transduction"/>
    <property type="evidence" value="ECO:0007669"/>
    <property type="project" value="TreeGrafter"/>
</dbReference>
<feature type="signal peptide" evidence="1">
    <location>
        <begin position="1"/>
        <end position="21"/>
    </location>
</feature>
<dbReference type="Proteomes" id="UP000447545">
    <property type="component" value="Unassembled WGS sequence"/>
</dbReference>
<dbReference type="InterPro" id="IPR029045">
    <property type="entry name" value="ClpP/crotonase-like_dom_sf"/>
</dbReference>
<feature type="domain" description="Tail specific protease" evidence="2">
    <location>
        <begin position="207"/>
        <end position="423"/>
    </location>
</feature>
<proteinExistence type="predicted"/>
<sequence length="482" mass="52955">MKKFSLIALLCAFTFVLTGCFEDLDDNAIANSDINDFVWKGMNAYYLYNSPDQVPDLSNDRFGINGIDDRYEKTEEYSEYLNGFATPEDLFETLIFEPLDPFSVIVPNYLDIINAQQGTTLSNGIEFRLYLVPGSQTEVFGAITLVLNNSVADNLGLVRGQVFRAVDGTDLTTSNINTLLGQDSYTLNFADYDNNGTPQADDDTITLNGESTDLTKAAYTENPVHIAQVLNLTNVNVGYLMYNGFSSNFDNELNDAFGQFQAAGVQELVIDLRYNGGGNIQTAVHLASMVTGQFNGQVFSKLFYNNNQQSQNRNYEFTNALSDNTSINSLNLNKVYVLTSSSSASASELIINSLRPYIEVVHIGDMTAGKTQANRLVFDSQEFDGNNVNGNHNYALIPLIANSTNVNDGLVPTNGLTPDVNIVETPSTFGTLGMISEPLLAAAIADITNGDRSFNRNIDFPILEEISAKELKSPIENLMFED</sequence>
<keyword evidence="1" id="KW-0732">Signal</keyword>
<dbReference type="SMART" id="SM00245">
    <property type="entry name" value="TSPc"/>
    <property type="match status" value="1"/>
</dbReference>
<dbReference type="Pfam" id="PF03572">
    <property type="entry name" value="Peptidase_S41"/>
    <property type="match status" value="1"/>
</dbReference>
<dbReference type="Gene3D" id="3.90.226.10">
    <property type="entry name" value="2-enoyl-CoA Hydratase, Chain A, domain 1"/>
    <property type="match status" value="1"/>
</dbReference>
<dbReference type="GO" id="GO:0030288">
    <property type="term" value="C:outer membrane-bounded periplasmic space"/>
    <property type="evidence" value="ECO:0007669"/>
    <property type="project" value="TreeGrafter"/>
</dbReference>
<evidence type="ECO:0000313" key="3">
    <source>
        <dbReference type="EMBL" id="MTE27499.1"/>
    </source>
</evidence>
<organism evidence="3 4">
    <name type="scientific">Winogradskyella ouciana</name>
    <dbReference type="NCBI Taxonomy" id="2608631"/>
    <lineage>
        <taxon>Bacteria</taxon>
        <taxon>Pseudomonadati</taxon>
        <taxon>Bacteroidota</taxon>
        <taxon>Flavobacteriia</taxon>
        <taxon>Flavobacteriales</taxon>
        <taxon>Flavobacteriaceae</taxon>
        <taxon>Winogradskyella</taxon>
    </lineage>
</organism>
<dbReference type="GO" id="GO:0004175">
    <property type="term" value="F:endopeptidase activity"/>
    <property type="evidence" value="ECO:0007669"/>
    <property type="project" value="TreeGrafter"/>
</dbReference>
<protein>
    <submittedName>
        <fullName evidence="3">Peptidase S41</fullName>
    </submittedName>
</protein>
<name>A0A7K1GHM6_9FLAO</name>
<dbReference type="Gene3D" id="3.30.750.170">
    <property type="match status" value="1"/>
</dbReference>
<dbReference type="CDD" id="cd07561">
    <property type="entry name" value="Peptidase_S41_CPP_like"/>
    <property type="match status" value="1"/>
</dbReference>
<evidence type="ECO:0000259" key="2">
    <source>
        <dbReference type="SMART" id="SM00245"/>
    </source>
</evidence>
<dbReference type="PANTHER" id="PTHR32060:SF30">
    <property type="entry name" value="CARBOXY-TERMINAL PROCESSING PROTEASE CTPA"/>
    <property type="match status" value="1"/>
</dbReference>
<dbReference type="AlphaFoldDB" id="A0A7K1GHM6"/>
<accession>A0A7K1GHM6</accession>
<keyword evidence="4" id="KW-1185">Reference proteome</keyword>
<dbReference type="PROSITE" id="PS51257">
    <property type="entry name" value="PROKAR_LIPOPROTEIN"/>
    <property type="match status" value="1"/>
</dbReference>
<comment type="caution">
    <text evidence="3">The sequence shown here is derived from an EMBL/GenBank/DDBJ whole genome shotgun (WGS) entry which is preliminary data.</text>
</comment>
<dbReference type="SUPFAM" id="SSF52096">
    <property type="entry name" value="ClpP/crotonase"/>
    <property type="match status" value="1"/>
</dbReference>
<gene>
    <name evidence="3" type="ORF">F1003_11205</name>
</gene>
<dbReference type="GO" id="GO:0006508">
    <property type="term" value="P:proteolysis"/>
    <property type="evidence" value="ECO:0007669"/>
    <property type="project" value="InterPro"/>
</dbReference>
<feature type="chain" id="PRO_5029507592" evidence="1">
    <location>
        <begin position="22"/>
        <end position="482"/>
    </location>
</feature>